<dbReference type="Proteomes" id="UP000653565">
    <property type="component" value="Unassembled WGS sequence"/>
</dbReference>
<evidence type="ECO:0000256" key="4">
    <source>
        <dbReference type="ARBA" id="ARBA00023125"/>
    </source>
</evidence>
<keyword evidence="10" id="KW-1185">Reference proteome</keyword>
<name>A0A8H4GSA0_9EURO</name>
<dbReference type="InterPro" id="IPR007219">
    <property type="entry name" value="XnlR_reg_dom"/>
</dbReference>
<comment type="caution">
    <text evidence="9">The sequence shown here is derived from an EMBL/GenBank/DDBJ whole genome shotgun (WGS) entry which is preliminary data.</text>
</comment>
<evidence type="ECO:0000256" key="1">
    <source>
        <dbReference type="ARBA" id="ARBA00022723"/>
    </source>
</evidence>
<dbReference type="SMART" id="SM00906">
    <property type="entry name" value="Fungal_trans"/>
    <property type="match status" value="1"/>
</dbReference>
<evidence type="ECO:0000256" key="6">
    <source>
        <dbReference type="ARBA" id="ARBA00023242"/>
    </source>
</evidence>
<keyword evidence="3" id="KW-0805">Transcription regulation</keyword>
<evidence type="ECO:0000256" key="7">
    <source>
        <dbReference type="SAM" id="MobiDB-lite"/>
    </source>
</evidence>
<evidence type="ECO:0000256" key="3">
    <source>
        <dbReference type="ARBA" id="ARBA00023015"/>
    </source>
</evidence>
<feature type="compositionally biased region" description="Polar residues" evidence="7">
    <location>
        <begin position="1"/>
        <end position="12"/>
    </location>
</feature>
<accession>A0A8H4GSA0</accession>
<feature type="domain" description="Xylanolytic transcriptional activator regulatory" evidence="8">
    <location>
        <begin position="289"/>
        <end position="371"/>
    </location>
</feature>
<protein>
    <recommendedName>
        <fullName evidence="8">Xylanolytic transcriptional activator regulatory domain-containing protein</fullName>
    </recommendedName>
</protein>
<reference evidence="9" key="1">
    <citation type="journal article" date="2020" name="bioRxiv">
        <title>Genomic and phenotypic heterogeneity of clinical isolates of the human pathogens Aspergillus fumigatus, Aspergillus lentulus and Aspergillus fumigatiaffinis.</title>
        <authorList>
            <person name="dos Santos R.A.C."/>
            <person name="Steenwyk J.L."/>
            <person name="Rivero-Menendez O."/>
            <person name="Mead M.E."/>
            <person name="Silva L.P."/>
            <person name="Bastos R.W."/>
            <person name="Alastruey-Izquierdo A."/>
            <person name="Goldman G.H."/>
            <person name="Rokas A."/>
        </authorList>
    </citation>
    <scope>NUCLEOTIDE SEQUENCE</scope>
    <source>
        <strain evidence="9">CNM-CM6805</strain>
    </source>
</reference>
<evidence type="ECO:0000256" key="2">
    <source>
        <dbReference type="ARBA" id="ARBA00022833"/>
    </source>
</evidence>
<dbReference type="InterPro" id="IPR051615">
    <property type="entry name" value="Transcr_Regulatory_Elem"/>
</dbReference>
<evidence type="ECO:0000313" key="10">
    <source>
        <dbReference type="Proteomes" id="UP000653565"/>
    </source>
</evidence>
<gene>
    <name evidence="9" type="ORF">CNMCM6805_002865</name>
</gene>
<evidence type="ECO:0000313" key="9">
    <source>
        <dbReference type="EMBL" id="KAF4227485.1"/>
    </source>
</evidence>
<keyword evidence="4" id="KW-0238">DNA-binding</keyword>
<evidence type="ECO:0000259" key="8">
    <source>
        <dbReference type="SMART" id="SM00906"/>
    </source>
</evidence>
<dbReference type="Pfam" id="PF04082">
    <property type="entry name" value="Fungal_trans"/>
    <property type="match status" value="1"/>
</dbReference>
<evidence type="ECO:0000256" key="5">
    <source>
        <dbReference type="ARBA" id="ARBA00023163"/>
    </source>
</evidence>
<dbReference type="GO" id="GO:0008270">
    <property type="term" value="F:zinc ion binding"/>
    <property type="evidence" value="ECO:0007669"/>
    <property type="project" value="InterPro"/>
</dbReference>
<keyword evidence="2" id="KW-0862">Zinc</keyword>
<dbReference type="GO" id="GO:0006351">
    <property type="term" value="P:DNA-templated transcription"/>
    <property type="evidence" value="ECO:0007669"/>
    <property type="project" value="InterPro"/>
</dbReference>
<dbReference type="PANTHER" id="PTHR31313:SF86">
    <property type="entry name" value="ZN(2)-C6 FUNGAL-TYPE DOMAIN-CONTAINING PROTEIN"/>
    <property type="match status" value="1"/>
</dbReference>
<keyword evidence="1" id="KW-0479">Metal-binding</keyword>
<sequence length="473" mass="52168">MYGAGTQPNATGSMGADNLEVRSSAAPLELSEEHASVNCSARPGRHALRSLFPSSPDDTLCSRQRSEQLESGNVLASADCPQMGYPTELARDDNANLPEPKMAGGGSQVYGATSLLHDRLYEIPLANSPSSHRGPSTLTTESMRAQLISNAALRRQEELTLKFFPSVAETIDFDGVPADLAMHLLELHWNRQHLSYLLTYRPAIMDSLMTNGPYINKLLLNAIYMQSSLYSDRAPLSLGREEENSKGLVYYKRFKELLPQYIDTPTIPTVVALLTCGACLVPYGQQSAGCALSGMAYQMVIDLGCHLESSPPDGSHQTLTSILIEQEMKKRIYWGAYVSDKFQSLFLGRPPAMHEAAGNVTCNYLDSFEEMEAWTPYCDPAFPIFGTTVPVYHGRPSHAISTFKALLQLCKIAARITDAFYAVNSATSSDKSLLQTRQDILTQLKQWDQDLSAWLRFDPNTDATPPPHQMTLQ</sequence>
<dbReference type="GO" id="GO:0003677">
    <property type="term" value="F:DNA binding"/>
    <property type="evidence" value="ECO:0007669"/>
    <property type="project" value="UniProtKB-KW"/>
</dbReference>
<dbReference type="AlphaFoldDB" id="A0A8H4GSA0"/>
<dbReference type="EMBL" id="JAAAPX010000177">
    <property type="protein sequence ID" value="KAF4227485.1"/>
    <property type="molecule type" value="Genomic_DNA"/>
</dbReference>
<keyword evidence="6" id="KW-0539">Nucleus</keyword>
<reference evidence="9" key="2">
    <citation type="submission" date="2020-04" db="EMBL/GenBank/DDBJ databases">
        <authorList>
            <person name="Santos R.A.C."/>
            <person name="Steenwyk J.L."/>
            <person name="Rivero-Menendez O."/>
            <person name="Mead M.E."/>
            <person name="Silva L.P."/>
            <person name="Bastos R.W."/>
            <person name="Alastruey-Izquierdo A."/>
            <person name="Goldman G.H."/>
            <person name="Rokas A."/>
        </authorList>
    </citation>
    <scope>NUCLEOTIDE SEQUENCE</scope>
    <source>
        <strain evidence="9">CNM-CM6805</strain>
    </source>
</reference>
<keyword evidence="5" id="KW-0804">Transcription</keyword>
<feature type="region of interest" description="Disordered" evidence="7">
    <location>
        <begin position="1"/>
        <end position="34"/>
    </location>
</feature>
<proteinExistence type="predicted"/>
<dbReference type="CDD" id="cd12148">
    <property type="entry name" value="fungal_TF_MHR"/>
    <property type="match status" value="1"/>
</dbReference>
<dbReference type="PANTHER" id="PTHR31313">
    <property type="entry name" value="TY1 ENHANCER ACTIVATOR"/>
    <property type="match status" value="1"/>
</dbReference>
<organism evidence="9 10">
    <name type="scientific">Aspergillus fumigatiaffinis</name>
    <dbReference type="NCBI Taxonomy" id="340414"/>
    <lineage>
        <taxon>Eukaryota</taxon>
        <taxon>Fungi</taxon>
        <taxon>Dikarya</taxon>
        <taxon>Ascomycota</taxon>
        <taxon>Pezizomycotina</taxon>
        <taxon>Eurotiomycetes</taxon>
        <taxon>Eurotiomycetidae</taxon>
        <taxon>Eurotiales</taxon>
        <taxon>Aspergillaceae</taxon>
        <taxon>Aspergillus</taxon>
        <taxon>Aspergillus subgen. Fumigati</taxon>
    </lineage>
</organism>